<dbReference type="Pfam" id="PF05368">
    <property type="entry name" value="NmrA"/>
    <property type="match status" value="1"/>
</dbReference>
<dbReference type="PANTHER" id="PTHR42748:SF7">
    <property type="entry name" value="NMRA LIKE REDOX SENSOR 1-RELATED"/>
    <property type="match status" value="1"/>
</dbReference>
<dbReference type="AlphaFoldDB" id="A0A7D5Y9F0"/>
<dbReference type="Gene3D" id="3.90.25.10">
    <property type="entry name" value="UDP-galactose 4-epimerase, domain 1"/>
    <property type="match status" value="1"/>
</dbReference>
<proteinExistence type="inferred from homology"/>
<protein>
    <submittedName>
        <fullName evidence="4">NmrA/HSCARG family protein</fullName>
    </submittedName>
</protein>
<reference evidence="4" key="1">
    <citation type="submission" date="2020-08" db="EMBL/GenBank/DDBJ databases">
        <title>A bifunctional nitrone conjugated secondary metabolite targeting the ribosome.</title>
        <authorList>
            <person name="Limbrick E.M."/>
            <person name="Graf M."/>
            <person name="Derewacz D.K."/>
            <person name="Nguyen F."/>
            <person name="Spraggins J.M."/>
            <person name="Wieland M."/>
            <person name="Ynigez-Gutierrez A.E."/>
            <person name="Reisman B.J."/>
            <person name="Zinshteyn B."/>
            <person name="McCulloch K."/>
            <person name="Iverson T.M."/>
            <person name="Green R."/>
            <person name="Wilson D.N."/>
            <person name="Bachmann B.O."/>
        </authorList>
    </citation>
    <scope>NUCLEOTIDE SEQUENCE</scope>
    <source>
        <strain evidence="4">Africana</strain>
    </source>
</reference>
<evidence type="ECO:0000259" key="3">
    <source>
        <dbReference type="Pfam" id="PF05368"/>
    </source>
</evidence>
<dbReference type="PANTHER" id="PTHR42748">
    <property type="entry name" value="NITROGEN METABOLITE REPRESSION PROTEIN NMRA FAMILY MEMBER"/>
    <property type="match status" value="1"/>
</dbReference>
<dbReference type="InterPro" id="IPR008030">
    <property type="entry name" value="NmrA-like"/>
</dbReference>
<dbReference type="InterPro" id="IPR051164">
    <property type="entry name" value="NmrA-like_oxidored"/>
</dbReference>
<sequence length="326" mass="35105">MTEKKIIAVVGATGSQGGGLVRAILDDENGPFAARALTRNPDSAAAKEFAARGVEVVQVDLDDEGGLRAAFDGAYGSFVVTNYRAELTPEQVAARSRAQRELDQAANAARAVKAAGLKHVIWSTLEDTRPHFEFLGSEVPTIGDGYKVPHLDAKDEANAYFTGLGVPTTFLQTSFYYEMFITAGLGPHRSPDGELALTLPIGDSVMALVAAEDIGRTAYGIFRTGARFIGRTIGLAGSHATGTELAELFAKVLGEPVAYRPMSHDQLRGAGFPDADELGNMFQFFTDATEAFVGNRDLSLIRTINPRLQTLEDWLIEHREELKSAL</sequence>
<evidence type="ECO:0000256" key="1">
    <source>
        <dbReference type="ARBA" id="ARBA00006328"/>
    </source>
</evidence>
<evidence type="ECO:0000313" key="4">
    <source>
        <dbReference type="EMBL" id="QLJ98460.1"/>
    </source>
</evidence>
<comment type="similarity">
    <text evidence="1">Belongs to the NmrA-type oxidoreductase family.</text>
</comment>
<dbReference type="EMBL" id="CP058905">
    <property type="protein sequence ID" value="QLJ98460.1"/>
    <property type="molecule type" value="Genomic_DNA"/>
</dbReference>
<dbReference type="Gene3D" id="3.40.50.720">
    <property type="entry name" value="NAD(P)-binding Rossmann-like Domain"/>
    <property type="match status" value="1"/>
</dbReference>
<dbReference type="InterPro" id="IPR036291">
    <property type="entry name" value="NAD(P)-bd_dom_sf"/>
</dbReference>
<dbReference type="CDD" id="cd05251">
    <property type="entry name" value="NmrA_like_SDR_a"/>
    <property type="match status" value="1"/>
</dbReference>
<keyword evidence="2" id="KW-0521">NADP</keyword>
<dbReference type="SUPFAM" id="SSF51735">
    <property type="entry name" value="NAD(P)-binding Rossmann-fold domains"/>
    <property type="match status" value="1"/>
</dbReference>
<gene>
    <name evidence="4" type="ORF">HZU44_27960</name>
</gene>
<evidence type="ECO:0000256" key="2">
    <source>
        <dbReference type="ARBA" id="ARBA00022857"/>
    </source>
</evidence>
<name>A0A7D5Y9F0_9ACTN</name>
<accession>A0A7D5Y9F0</accession>
<feature type="domain" description="NmrA-like" evidence="3">
    <location>
        <begin position="3"/>
        <end position="291"/>
    </location>
</feature>
<organism evidence="4">
    <name type="scientific">Micromonospora carbonacea</name>
    <dbReference type="NCBI Taxonomy" id="47853"/>
    <lineage>
        <taxon>Bacteria</taxon>
        <taxon>Bacillati</taxon>
        <taxon>Actinomycetota</taxon>
        <taxon>Actinomycetes</taxon>
        <taxon>Micromonosporales</taxon>
        <taxon>Micromonosporaceae</taxon>
        <taxon>Micromonospora</taxon>
    </lineage>
</organism>